<dbReference type="PANTHER" id="PTHR43353">
    <property type="entry name" value="SUCCINATE-SEMIALDEHYDE DEHYDROGENASE, MITOCHONDRIAL"/>
    <property type="match status" value="1"/>
</dbReference>
<dbReference type="EC" id="1.2.1.-" evidence="4"/>
<dbReference type="InterPro" id="IPR016161">
    <property type="entry name" value="Ald_DH/histidinol_DH"/>
</dbReference>
<dbReference type="InterPro" id="IPR050740">
    <property type="entry name" value="Aldehyde_DH_Superfamily"/>
</dbReference>
<dbReference type="Proteomes" id="UP000000496">
    <property type="component" value="Chromosome gsn.131"/>
</dbReference>
<evidence type="ECO:0000313" key="4">
    <source>
        <dbReference type="EMBL" id="CCB89787.1"/>
    </source>
</evidence>
<dbReference type="KEGG" id="sng:SNE_A19100"/>
<evidence type="ECO:0000259" key="3">
    <source>
        <dbReference type="Pfam" id="PF00171"/>
    </source>
</evidence>
<dbReference type="Gene3D" id="3.40.605.10">
    <property type="entry name" value="Aldehyde Dehydrogenase, Chain A, domain 1"/>
    <property type="match status" value="1"/>
</dbReference>
<dbReference type="SUPFAM" id="SSF53720">
    <property type="entry name" value="ALDH-like"/>
    <property type="match status" value="1"/>
</dbReference>
<reference evidence="4 5" key="2">
    <citation type="journal article" date="2011" name="Mol. Biol. Evol.">
        <title>Unity in variety--the pan-genome of the Chlamydiae.</title>
        <authorList>
            <person name="Collingro A."/>
            <person name="Tischler P."/>
            <person name="Weinmaier T."/>
            <person name="Penz T."/>
            <person name="Heinz E."/>
            <person name="Brunham R.C."/>
            <person name="Read T.D."/>
            <person name="Bavoil P.M."/>
            <person name="Sachse K."/>
            <person name="Kahane S."/>
            <person name="Friedman M.G."/>
            <person name="Rattei T."/>
            <person name="Myers G.S."/>
            <person name="Horn M."/>
        </authorList>
    </citation>
    <scope>NUCLEOTIDE SEQUENCE [LARGE SCALE GENOMIC DNA]</scope>
    <source>
        <strain evidence="5">ATCC VR-1471 / Z</strain>
    </source>
</reference>
<evidence type="ECO:0000256" key="2">
    <source>
        <dbReference type="ARBA" id="ARBA00023002"/>
    </source>
</evidence>
<proteinExistence type="inferred from homology"/>
<dbReference type="PROSITE" id="PS00070">
    <property type="entry name" value="ALDEHYDE_DEHYDR_CYS"/>
    <property type="match status" value="1"/>
</dbReference>
<dbReference type="GO" id="GO:0009450">
    <property type="term" value="P:gamma-aminobutyric acid catabolic process"/>
    <property type="evidence" value="ECO:0007669"/>
    <property type="project" value="TreeGrafter"/>
</dbReference>
<dbReference type="AlphaFoldDB" id="F8L5M2"/>
<dbReference type="HOGENOM" id="CLU_005391_5_1_0"/>
<dbReference type="InterPro" id="IPR015590">
    <property type="entry name" value="Aldehyde_DH_dom"/>
</dbReference>
<keyword evidence="2 4" id="KW-0560">Oxidoreductase</keyword>
<evidence type="ECO:0000256" key="1">
    <source>
        <dbReference type="ARBA" id="ARBA00009986"/>
    </source>
</evidence>
<dbReference type="Gene3D" id="3.40.309.10">
    <property type="entry name" value="Aldehyde Dehydrogenase, Chain A, domain 2"/>
    <property type="match status" value="1"/>
</dbReference>
<dbReference type="RefSeq" id="WP_013944253.1">
    <property type="nucleotide sequence ID" value="NC_015713.1"/>
</dbReference>
<dbReference type="CDD" id="cd07103">
    <property type="entry name" value="ALDH_F5_SSADH_GabD"/>
    <property type="match status" value="1"/>
</dbReference>
<dbReference type="InterPro" id="IPR016162">
    <property type="entry name" value="Ald_DH_N"/>
</dbReference>
<dbReference type="STRING" id="331113.SNE_A19100"/>
<dbReference type="InterPro" id="IPR016160">
    <property type="entry name" value="Ald_DH_CS_CYS"/>
</dbReference>
<comment type="similarity">
    <text evidence="1">Belongs to the aldehyde dehydrogenase family.</text>
</comment>
<dbReference type="FunFam" id="3.40.605.10:FF:000005">
    <property type="entry name" value="Succinate-semialdehyde dehydrogenase I"/>
    <property type="match status" value="1"/>
</dbReference>
<dbReference type="Pfam" id="PF00171">
    <property type="entry name" value="Aldedh"/>
    <property type="match status" value="1"/>
</dbReference>
<dbReference type="InterPro" id="IPR016163">
    <property type="entry name" value="Ald_DH_C"/>
</dbReference>
<organism evidence="4 5">
    <name type="scientific">Simkania negevensis (strain ATCC VR-1471 / DSM 27360 / Z)</name>
    <dbReference type="NCBI Taxonomy" id="331113"/>
    <lineage>
        <taxon>Bacteria</taxon>
        <taxon>Pseudomonadati</taxon>
        <taxon>Chlamydiota</taxon>
        <taxon>Chlamydiia</taxon>
        <taxon>Parachlamydiales</taxon>
        <taxon>Simkaniaceae</taxon>
        <taxon>Simkania</taxon>
    </lineage>
</organism>
<sequence length="487" mass="54214">MLKLKDPSLLRTDSYINGKWIRGKSSFTVKNPYDDKTVAEVTEVGQAETKKAIDSAQKAFEEWKKLTPKQRGDYLKKWEELIYENWDDICTILTYEAGKPFEQSTHELMGCTGFLNWYAQEAHRLHGYTLQSPDPNRRFMILRQPIGVVGIISPWNFPSVLVIQKCAPALAAGCTVVLKPAEDTPLSALVHAELAHRAGIPHGVFNVLTCKDPTEVGNEMTSNPLVRKLTFTGSTEVGKKLAAAAGNTIKNLCMELGGNCPAIIFEDADLEKAVLSTFWFKFYNAGQCCNNINRIFIHERLYDQYVKQFQKMIDNFLKLGSGMDKTTNIGPLINEQGIAKVEELVDDALSQGATALRGGCRASNGPLFYEPTLLIDVDPKMRMYREEVFGPVASCYQFNDEDEVIRMANDTHYGLAAYLYTENIGRSWRVAEALEAGSIGVNTHDVVSELLPFGGWKQSGIGRENSAVESLNAYCETKSLVIAGIQH</sequence>
<dbReference type="OrthoDB" id="20170at2"/>
<protein>
    <submittedName>
        <fullName evidence="4">Succinate-semialdehyde dehydrogenase [NADP+]</fullName>
        <ecNumber evidence="4">1.2.1.-</ecNumber>
    </submittedName>
</protein>
<feature type="domain" description="Aldehyde dehydrogenase" evidence="3">
    <location>
        <begin position="20"/>
        <end position="479"/>
    </location>
</feature>
<dbReference type="FunFam" id="3.40.309.10:FF:000004">
    <property type="entry name" value="Succinate-semialdehyde dehydrogenase I"/>
    <property type="match status" value="1"/>
</dbReference>
<dbReference type="eggNOG" id="COG1012">
    <property type="taxonomic scope" value="Bacteria"/>
</dbReference>
<dbReference type="PANTHER" id="PTHR43353:SF5">
    <property type="entry name" value="SUCCINATE-SEMIALDEHYDE DEHYDROGENASE, MITOCHONDRIAL"/>
    <property type="match status" value="1"/>
</dbReference>
<reference key="1">
    <citation type="journal article" date="2011" name="Mol. Biol. Evol.">
        <title>Unity in variety -- the pan-genome of the Chlamydiae.</title>
        <authorList>
            <person name="Collingro A."/>
            <person name="Tischler P."/>
            <person name="Weinmaier T."/>
            <person name="Penz T."/>
            <person name="Heinz E."/>
            <person name="Brunham R.C."/>
            <person name="Read T.D."/>
            <person name="Bavoil P.M."/>
            <person name="Sachse K."/>
            <person name="Kahane S."/>
            <person name="Friedman M.G."/>
            <person name="Rattei T."/>
            <person name="Myers G.S.A."/>
            <person name="Horn M."/>
        </authorList>
    </citation>
    <scope>NUCLEOTIDE SEQUENCE</scope>
    <source>
        <strain>Z</strain>
    </source>
</reference>
<dbReference type="GO" id="GO:0004777">
    <property type="term" value="F:succinate-semialdehyde dehydrogenase (NAD+) activity"/>
    <property type="evidence" value="ECO:0007669"/>
    <property type="project" value="TreeGrafter"/>
</dbReference>
<accession>F8L5M2</accession>
<name>F8L5M2_SIMNZ</name>
<keyword evidence="5" id="KW-1185">Reference proteome</keyword>
<dbReference type="EMBL" id="FR872582">
    <property type="protein sequence ID" value="CCB89787.1"/>
    <property type="molecule type" value="Genomic_DNA"/>
</dbReference>
<evidence type="ECO:0000313" key="5">
    <source>
        <dbReference type="Proteomes" id="UP000000496"/>
    </source>
</evidence>
<gene>
    <name evidence="4" type="primary">gabD-B</name>
    <name evidence="4" type="ordered locus">SNE_A19100</name>
</gene>